<dbReference type="OrthoDB" id="5795637at2759"/>
<proteinExistence type="predicted"/>
<protein>
    <submittedName>
        <fullName evidence="2">Pept_C1 domain-containing protein</fullName>
    </submittedName>
</protein>
<accession>A0A7I5E813</accession>
<evidence type="ECO:0000313" key="2">
    <source>
        <dbReference type="WBParaSite" id="HCON_00058830-00001"/>
    </source>
</evidence>
<dbReference type="PANTHER" id="PTHR36937">
    <property type="entry name" value="PROTEIN CBG20935-RELATED"/>
    <property type="match status" value="1"/>
</dbReference>
<organism evidence="1 2">
    <name type="scientific">Haemonchus contortus</name>
    <name type="common">Barber pole worm</name>
    <dbReference type="NCBI Taxonomy" id="6289"/>
    <lineage>
        <taxon>Eukaryota</taxon>
        <taxon>Metazoa</taxon>
        <taxon>Ecdysozoa</taxon>
        <taxon>Nematoda</taxon>
        <taxon>Chromadorea</taxon>
        <taxon>Rhabditida</taxon>
        <taxon>Rhabditina</taxon>
        <taxon>Rhabditomorpha</taxon>
        <taxon>Strongyloidea</taxon>
        <taxon>Trichostrongylidae</taxon>
        <taxon>Haemonchus</taxon>
    </lineage>
</organism>
<dbReference type="Proteomes" id="UP000025227">
    <property type="component" value="Unplaced"/>
</dbReference>
<dbReference type="AlphaFoldDB" id="A0A7I5E813"/>
<sequence length="614" mass="66653">PSLATSAPNTAGHLSVPFHLSPRIRLYLTFLLAISMFRRLLLALPIFLFTEALPGRYRRQAPFAHSLQEIRRRPPVILQAIGPLAFGKRDGDDAKMEIPGFGTFGVGDVKSSIARFVPAGTNDEIANGGTFELADKPNLGYMDRETTVGKAGGSTGKMSLGGIGTFHVGQEKEQGTGLLDFSKALFPFLELPALKTEEQPNPYTSDNPALAEIYYPKPKSYVDEAEKQMEINPPPPKTPFTEIEDKTVNDEEVEAETGNPFDKIKTRLGYPDKSRVHAAKTHIDEPGEVVTKENVCSQILRDFYEAFYCKSEDVDLLPKKDPFREGADEGEGFINEASKEKAVDTLTLQNMAAATGRVPLSQLGLSEKEIYTLCARFAPIAAKHCYLPKVEEQFLEKCRGYNQDCAQFQAQARPLGAVANAFSSGVGLTYYNWDVNGIPYYAVNEEGSIGNGHNGKVDFGSWGGGYSSNLGVRDYYSQTQEYGANWYEGLYGYKTGWSIPIVQSAGVEGGGGTQVHVPLKEGELGRPIQATSGYHVGPYFGYADRVGVDWYNGGVSFNRGVASPFVGIGVNSGTAVGFPSIGTIMSRVGIKDMDQLAQMVAAGTRTQQTTAIGG</sequence>
<evidence type="ECO:0000313" key="1">
    <source>
        <dbReference type="Proteomes" id="UP000025227"/>
    </source>
</evidence>
<dbReference type="WBParaSite" id="HCON_00058830-00001">
    <property type="protein sequence ID" value="HCON_00058830-00001"/>
    <property type="gene ID" value="HCON_00058830"/>
</dbReference>
<dbReference type="PANTHER" id="PTHR36937:SF1">
    <property type="entry name" value="PEPTIDASE S1 DOMAIN-CONTAINING PROTEIN"/>
    <property type="match status" value="1"/>
</dbReference>
<name>A0A7I5E813_HAECO</name>
<reference evidence="2" key="1">
    <citation type="submission" date="2020-12" db="UniProtKB">
        <authorList>
            <consortium name="WormBaseParasite"/>
        </authorList>
    </citation>
    <scope>IDENTIFICATION</scope>
    <source>
        <strain evidence="2">MHco3</strain>
    </source>
</reference>
<keyword evidence="1" id="KW-1185">Reference proteome</keyword>